<dbReference type="InterPro" id="IPR001647">
    <property type="entry name" value="HTH_TetR"/>
</dbReference>
<dbReference type="Proteomes" id="UP001168883">
    <property type="component" value="Unassembled WGS sequence"/>
</dbReference>
<dbReference type="EMBL" id="JAUMKJ010000001">
    <property type="protein sequence ID" value="MDO3675475.1"/>
    <property type="molecule type" value="Genomic_DNA"/>
</dbReference>
<dbReference type="SUPFAM" id="SSF48498">
    <property type="entry name" value="Tetracyclin repressor-like, C-terminal domain"/>
    <property type="match status" value="1"/>
</dbReference>
<dbReference type="PANTHER" id="PTHR47506:SF1">
    <property type="entry name" value="HTH-TYPE TRANSCRIPTIONAL REGULATOR YJDC"/>
    <property type="match status" value="1"/>
</dbReference>
<name>A0ABT8V222_9BACL</name>
<dbReference type="Pfam" id="PF00440">
    <property type="entry name" value="TetR_N"/>
    <property type="match status" value="1"/>
</dbReference>
<evidence type="ECO:0000256" key="2">
    <source>
        <dbReference type="ARBA" id="ARBA00023125"/>
    </source>
</evidence>
<accession>A0ABT8V222</accession>
<comment type="caution">
    <text evidence="6">The sequence shown here is derived from an EMBL/GenBank/DDBJ whole genome shotgun (WGS) entry which is preliminary data.</text>
</comment>
<gene>
    <name evidence="6" type="ORF">Q3C12_00560</name>
</gene>
<dbReference type="PROSITE" id="PS50977">
    <property type="entry name" value="HTH_TETR_2"/>
    <property type="match status" value="1"/>
</dbReference>
<dbReference type="Pfam" id="PF16925">
    <property type="entry name" value="TetR_C_13"/>
    <property type="match status" value="1"/>
</dbReference>
<keyword evidence="3" id="KW-0804">Transcription</keyword>
<evidence type="ECO:0000256" key="4">
    <source>
        <dbReference type="PROSITE-ProRule" id="PRU00335"/>
    </source>
</evidence>
<dbReference type="InterPro" id="IPR036271">
    <property type="entry name" value="Tet_transcr_reg_TetR-rel_C_sf"/>
</dbReference>
<dbReference type="RefSeq" id="WP_302876968.1">
    <property type="nucleotide sequence ID" value="NZ_JARLKN010000082.1"/>
</dbReference>
<keyword evidence="7" id="KW-1185">Reference proteome</keyword>
<reference evidence="6" key="1">
    <citation type="submission" date="2023-07" db="EMBL/GenBank/DDBJ databases">
        <authorList>
            <person name="Aktuganov G."/>
            <person name="Boyko T."/>
            <person name="Delegan Y."/>
            <person name="Galimzianova N."/>
            <person name="Gilvanova E."/>
            <person name="Korobov V."/>
            <person name="Kuzmina L."/>
            <person name="Melentiev A."/>
            <person name="Milman P."/>
            <person name="Ryabova A."/>
            <person name="Stupak E."/>
            <person name="Yasakov T."/>
            <person name="Zharikova N."/>
            <person name="Zhurenko E."/>
        </authorList>
    </citation>
    <scope>NUCLEOTIDE SEQUENCE</scope>
    <source>
        <strain evidence="6">IB-739</strain>
    </source>
</reference>
<evidence type="ECO:0000313" key="6">
    <source>
        <dbReference type="EMBL" id="MDO3675475.1"/>
    </source>
</evidence>
<evidence type="ECO:0000313" key="7">
    <source>
        <dbReference type="Proteomes" id="UP001168883"/>
    </source>
</evidence>
<dbReference type="Gene3D" id="1.10.357.10">
    <property type="entry name" value="Tetracycline Repressor, domain 2"/>
    <property type="match status" value="1"/>
</dbReference>
<evidence type="ECO:0000256" key="1">
    <source>
        <dbReference type="ARBA" id="ARBA00023015"/>
    </source>
</evidence>
<dbReference type="PRINTS" id="PR00455">
    <property type="entry name" value="HTHTETR"/>
</dbReference>
<protein>
    <submittedName>
        <fullName evidence="6">TetR/AcrR family transcriptional regulator</fullName>
    </submittedName>
</protein>
<feature type="DNA-binding region" description="H-T-H motif" evidence="4">
    <location>
        <begin position="28"/>
        <end position="47"/>
    </location>
</feature>
<dbReference type="PANTHER" id="PTHR47506">
    <property type="entry name" value="TRANSCRIPTIONAL REGULATORY PROTEIN"/>
    <property type="match status" value="1"/>
</dbReference>
<evidence type="ECO:0000259" key="5">
    <source>
        <dbReference type="PROSITE" id="PS50977"/>
    </source>
</evidence>
<proteinExistence type="predicted"/>
<keyword evidence="1" id="KW-0805">Transcription regulation</keyword>
<dbReference type="SUPFAM" id="SSF46689">
    <property type="entry name" value="Homeodomain-like"/>
    <property type="match status" value="1"/>
</dbReference>
<feature type="domain" description="HTH tetR-type" evidence="5">
    <location>
        <begin position="5"/>
        <end position="65"/>
    </location>
</feature>
<dbReference type="InterPro" id="IPR009057">
    <property type="entry name" value="Homeodomain-like_sf"/>
</dbReference>
<dbReference type="InterPro" id="IPR011075">
    <property type="entry name" value="TetR_C"/>
</dbReference>
<sequence length="191" mass="21625">MEKKASAKERILRVASVLFYQEGVRAVGIDRIIEESGVAKASFYRNFATKDDLVVAYLEQFYKRHMEEIEEAKRRYPENPVEQLYVVLECVSARMEKPGYRGCPFLNAAVEFPDANHPVHERVTAYHKETYGKLAEIAKHAGAADPEAFAAQLIILFNGSLMTAYLERPNSNSGHLRLAAAFLFEKHKLSS</sequence>
<evidence type="ECO:0000256" key="3">
    <source>
        <dbReference type="ARBA" id="ARBA00023163"/>
    </source>
</evidence>
<organism evidence="6 7">
    <name type="scientific">Paenibacillus ehimensis</name>
    <dbReference type="NCBI Taxonomy" id="79264"/>
    <lineage>
        <taxon>Bacteria</taxon>
        <taxon>Bacillati</taxon>
        <taxon>Bacillota</taxon>
        <taxon>Bacilli</taxon>
        <taxon>Bacillales</taxon>
        <taxon>Paenibacillaceae</taxon>
        <taxon>Paenibacillus</taxon>
    </lineage>
</organism>
<keyword evidence="2 4" id="KW-0238">DNA-binding</keyword>